<feature type="transmembrane region" description="Helical" evidence="8">
    <location>
        <begin position="175"/>
        <end position="197"/>
    </location>
</feature>
<feature type="transmembrane region" description="Helical" evidence="8">
    <location>
        <begin position="258"/>
        <end position="279"/>
    </location>
</feature>
<keyword evidence="6 8" id="KW-1133">Transmembrane helix</keyword>
<proteinExistence type="inferred from homology"/>
<evidence type="ECO:0000259" key="9">
    <source>
        <dbReference type="PROSITE" id="PS50850"/>
    </source>
</evidence>
<keyword evidence="5 8" id="KW-0812">Transmembrane</keyword>
<evidence type="ECO:0000256" key="1">
    <source>
        <dbReference type="ARBA" id="ARBA00004651"/>
    </source>
</evidence>
<feature type="transmembrane region" description="Helical" evidence="8">
    <location>
        <begin position="147"/>
        <end position="169"/>
    </location>
</feature>
<feature type="transmembrane region" description="Helical" evidence="8">
    <location>
        <begin position="351"/>
        <end position="372"/>
    </location>
</feature>
<dbReference type="CDD" id="cd17320">
    <property type="entry name" value="MFS_MdfA_MDR_like"/>
    <property type="match status" value="1"/>
</dbReference>
<dbReference type="InterPro" id="IPR004812">
    <property type="entry name" value="Efflux_drug-R_Bcr/CmlA"/>
</dbReference>
<dbReference type="InterPro" id="IPR011701">
    <property type="entry name" value="MFS"/>
</dbReference>
<dbReference type="Proteomes" id="UP000186002">
    <property type="component" value="Unassembled WGS sequence"/>
</dbReference>
<reference evidence="10 11" key="1">
    <citation type="submission" date="2016-11" db="EMBL/GenBank/DDBJ databases">
        <authorList>
            <person name="Jaros S."/>
            <person name="Januszkiewicz K."/>
            <person name="Wedrychowicz H."/>
        </authorList>
    </citation>
    <scope>NUCLEOTIDE SEQUENCE [LARGE SCALE GENOMIC DNA]</scope>
    <source>
        <strain evidence="10 11">DSM 22153</strain>
    </source>
</reference>
<keyword evidence="3 8" id="KW-0813">Transport</keyword>
<dbReference type="Gene3D" id="1.20.1720.10">
    <property type="entry name" value="Multidrug resistance protein D"/>
    <property type="match status" value="1"/>
</dbReference>
<evidence type="ECO:0000256" key="2">
    <source>
        <dbReference type="ARBA" id="ARBA00006236"/>
    </source>
</evidence>
<dbReference type="RefSeq" id="WP_073013110.1">
    <property type="nucleotide sequence ID" value="NZ_FRBW01000002.1"/>
</dbReference>
<evidence type="ECO:0000256" key="3">
    <source>
        <dbReference type="ARBA" id="ARBA00022448"/>
    </source>
</evidence>
<feature type="transmembrane region" description="Helical" evidence="8">
    <location>
        <begin position="384"/>
        <end position="402"/>
    </location>
</feature>
<feature type="transmembrane region" description="Helical" evidence="8">
    <location>
        <begin position="228"/>
        <end position="252"/>
    </location>
</feature>
<accession>A0A1M7HM68</accession>
<sequence>MSARSQTSTEVHTNPGIPFLEFVIMIAALMALNALAMDVMLPALPEIGKAFQIANENDRQQVLIAYLIGFGGAQLFFGPISDSLGRRGVLLGGLALYAAASVACLLADTLDFLLISRAIQGIGCAAIRVVAVSVVRDCYTGRQMGKVMSLVMMIFMAVPIIAPSIGQVILLMAGWHWIFSMLLAAGVIMLVWCMIRLPETLPEEYRKSFDVGTIGRAYLQALSNRASLGYMLAVTFVFGGLFSFITMSQQIFVEIFGLGVWFPVVFAGIAICMSISSFVNSRLVEAIGMRYLSHAATLIYCLTGLALLITSLTLGEHLVLFTILVTITMGCFGFVGANFNTMAMEPLGDIAGTASSVIGFCTTLGGACLGYIVGQYFDGTTIPLGFAFFGYGVCAIFCVLFAEQGRMFKALHKAA</sequence>
<dbReference type="AlphaFoldDB" id="A0A1M7HM68"/>
<dbReference type="GO" id="GO:0042910">
    <property type="term" value="F:xenobiotic transmembrane transporter activity"/>
    <property type="evidence" value="ECO:0007669"/>
    <property type="project" value="InterPro"/>
</dbReference>
<dbReference type="InterPro" id="IPR020846">
    <property type="entry name" value="MFS_dom"/>
</dbReference>
<evidence type="ECO:0000256" key="6">
    <source>
        <dbReference type="ARBA" id="ARBA00022989"/>
    </source>
</evidence>
<dbReference type="NCBIfam" id="TIGR00710">
    <property type="entry name" value="efflux_Bcr_CflA"/>
    <property type="match status" value="1"/>
</dbReference>
<evidence type="ECO:0000313" key="10">
    <source>
        <dbReference type="EMBL" id="SHM29544.1"/>
    </source>
</evidence>
<comment type="subcellular location">
    <subcellularLocation>
        <location evidence="8">Cell inner membrane</location>
        <topology evidence="8">Multi-pass membrane protein</topology>
    </subcellularLocation>
    <subcellularLocation>
        <location evidence="1">Cell membrane</location>
        <topology evidence="1">Multi-pass membrane protein</topology>
    </subcellularLocation>
</comment>
<dbReference type="PANTHER" id="PTHR23502:SF132">
    <property type="entry name" value="POLYAMINE TRANSPORTER 2-RELATED"/>
    <property type="match status" value="1"/>
</dbReference>
<evidence type="ECO:0000256" key="7">
    <source>
        <dbReference type="ARBA" id="ARBA00023136"/>
    </source>
</evidence>
<keyword evidence="7 8" id="KW-0472">Membrane</keyword>
<dbReference type="PROSITE" id="PS50850">
    <property type="entry name" value="MFS"/>
    <property type="match status" value="1"/>
</dbReference>
<feature type="transmembrane region" description="Helical" evidence="8">
    <location>
        <begin position="291"/>
        <end position="312"/>
    </location>
</feature>
<dbReference type="GO" id="GO:1990961">
    <property type="term" value="P:xenobiotic detoxification by transmembrane export across the plasma membrane"/>
    <property type="evidence" value="ECO:0007669"/>
    <property type="project" value="InterPro"/>
</dbReference>
<dbReference type="EMBL" id="FRBW01000002">
    <property type="protein sequence ID" value="SHM29544.1"/>
    <property type="molecule type" value="Genomic_DNA"/>
</dbReference>
<evidence type="ECO:0000313" key="11">
    <source>
        <dbReference type="Proteomes" id="UP000186002"/>
    </source>
</evidence>
<organism evidence="10 11">
    <name type="scientific">Roseibium suaedae</name>
    <dbReference type="NCBI Taxonomy" id="735517"/>
    <lineage>
        <taxon>Bacteria</taxon>
        <taxon>Pseudomonadati</taxon>
        <taxon>Pseudomonadota</taxon>
        <taxon>Alphaproteobacteria</taxon>
        <taxon>Hyphomicrobiales</taxon>
        <taxon>Stappiaceae</taxon>
        <taxon>Roseibium</taxon>
    </lineage>
</organism>
<keyword evidence="11" id="KW-1185">Reference proteome</keyword>
<feature type="transmembrane region" description="Helical" evidence="8">
    <location>
        <begin position="61"/>
        <end position="77"/>
    </location>
</feature>
<dbReference type="InterPro" id="IPR036259">
    <property type="entry name" value="MFS_trans_sf"/>
</dbReference>
<dbReference type="OrthoDB" id="9800416at2"/>
<dbReference type="GO" id="GO:0005886">
    <property type="term" value="C:plasma membrane"/>
    <property type="evidence" value="ECO:0007669"/>
    <property type="project" value="UniProtKB-SubCell"/>
</dbReference>
<evidence type="ECO:0000256" key="4">
    <source>
        <dbReference type="ARBA" id="ARBA00022475"/>
    </source>
</evidence>
<dbReference type="PANTHER" id="PTHR23502">
    <property type="entry name" value="MAJOR FACILITATOR SUPERFAMILY"/>
    <property type="match status" value="1"/>
</dbReference>
<feature type="domain" description="Major facilitator superfamily (MFS) profile" evidence="9">
    <location>
        <begin position="22"/>
        <end position="410"/>
    </location>
</feature>
<feature type="transmembrane region" description="Helical" evidence="8">
    <location>
        <begin position="318"/>
        <end position="339"/>
    </location>
</feature>
<dbReference type="STRING" id="735517.SAMN05444272_2267"/>
<gene>
    <name evidence="10" type="ORF">SAMN05444272_2267</name>
</gene>
<evidence type="ECO:0000256" key="5">
    <source>
        <dbReference type="ARBA" id="ARBA00022692"/>
    </source>
</evidence>
<feature type="transmembrane region" description="Helical" evidence="8">
    <location>
        <begin position="114"/>
        <end position="135"/>
    </location>
</feature>
<dbReference type="Pfam" id="PF07690">
    <property type="entry name" value="MFS_1"/>
    <property type="match status" value="1"/>
</dbReference>
<keyword evidence="8" id="KW-0997">Cell inner membrane</keyword>
<evidence type="ECO:0000256" key="8">
    <source>
        <dbReference type="RuleBase" id="RU365088"/>
    </source>
</evidence>
<name>A0A1M7HM68_9HYPH</name>
<comment type="similarity">
    <text evidence="2 8">Belongs to the major facilitator superfamily. Bcr/CmlA family.</text>
</comment>
<feature type="transmembrane region" description="Helical" evidence="8">
    <location>
        <begin position="20"/>
        <end position="41"/>
    </location>
</feature>
<protein>
    <recommendedName>
        <fullName evidence="8">Bcr/CflA family efflux transporter</fullName>
    </recommendedName>
</protein>
<feature type="transmembrane region" description="Helical" evidence="8">
    <location>
        <begin position="89"/>
        <end position="108"/>
    </location>
</feature>
<keyword evidence="4" id="KW-1003">Cell membrane</keyword>
<dbReference type="SUPFAM" id="SSF103473">
    <property type="entry name" value="MFS general substrate transporter"/>
    <property type="match status" value="1"/>
</dbReference>